<comment type="caution">
    <text evidence="2">The sequence shown here is derived from an EMBL/GenBank/DDBJ whole genome shotgun (WGS) entry which is preliminary data.</text>
</comment>
<dbReference type="AlphaFoldDB" id="A0A9X5I3F3"/>
<keyword evidence="3" id="KW-1185">Reference proteome</keyword>
<evidence type="ECO:0000313" key="2">
    <source>
        <dbReference type="EMBL" id="NHC33422.1"/>
    </source>
</evidence>
<name>A0A9X5I3F3_9CYAN</name>
<dbReference type="Proteomes" id="UP000031532">
    <property type="component" value="Unassembled WGS sequence"/>
</dbReference>
<accession>A0A9X5I3F3</accession>
<gene>
    <name evidence="2" type="ORF">QH73_0001865</name>
</gene>
<evidence type="ECO:0000256" key="1">
    <source>
        <dbReference type="SAM" id="SignalP"/>
    </source>
</evidence>
<sequence>MKAEILALTALLTICTAAPAKAETDVDFGVTIGDRAGIIVVPSGWRDRDYHRRYRRDWHRRSRYRLYRPDWYGYDRFYDPYRYGRRNHRRYKHGRYYYPRRNSVQIRIGF</sequence>
<dbReference type="RefSeq" id="WP_132866481.1">
    <property type="nucleotide sequence ID" value="NZ_JTJC03000001.1"/>
</dbReference>
<dbReference type="EMBL" id="JTJC03000001">
    <property type="protein sequence ID" value="NHC33422.1"/>
    <property type="molecule type" value="Genomic_DNA"/>
</dbReference>
<proteinExistence type="predicted"/>
<reference evidence="2 3" key="1">
    <citation type="journal article" date="2015" name="Genome Announc.">
        <title>Draft Genome Sequence of the Terrestrial Cyanobacterium Scytonema millei VB511283, Isolated from Eastern India.</title>
        <authorList>
            <person name="Sen D."/>
            <person name="Chandrababunaidu M.M."/>
            <person name="Singh D."/>
            <person name="Sanghi N."/>
            <person name="Ghorai A."/>
            <person name="Mishra G.P."/>
            <person name="Madduluri M."/>
            <person name="Adhikary S.P."/>
            <person name="Tripathy S."/>
        </authorList>
    </citation>
    <scope>NUCLEOTIDE SEQUENCE [LARGE SCALE GENOMIC DNA]</scope>
    <source>
        <strain evidence="2 3">VB511283</strain>
    </source>
</reference>
<evidence type="ECO:0000313" key="3">
    <source>
        <dbReference type="Proteomes" id="UP000031532"/>
    </source>
</evidence>
<feature type="chain" id="PRO_5040764283" evidence="1">
    <location>
        <begin position="23"/>
        <end position="110"/>
    </location>
</feature>
<feature type="signal peptide" evidence="1">
    <location>
        <begin position="1"/>
        <end position="22"/>
    </location>
</feature>
<protein>
    <submittedName>
        <fullName evidence="2">Uncharacterized protein</fullName>
    </submittedName>
</protein>
<organism evidence="2 3">
    <name type="scientific">Scytonema millei VB511283</name>
    <dbReference type="NCBI Taxonomy" id="1245923"/>
    <lineage>
        <taxon>Bacteria</taxon>
        <taxon>Bacillati</taxon>
        <taxon>Cyanobacteriota</taxon>
        <taxon>Cyanophyceae</taxon>
        <taxon>Nostocales</taxon>
        <taxon>Scytonemataceae</taxon>
        <taxon>Scytonema</taxon>
    </lineage>
</organism>
<keyword evidence="1" id="KW-0732">Signal</keyword>